<organism evidence="2 3">
    <name type="scientific">Kipferlia bialata</name>
    <dbReference type="NCBI Taxonomy" id="797122"/>
    <lineage>
        <taxon>Eukaryota</taxon>
        <taxon>Metamonada</taxon>
        <taxon>Carpediemonas-like organisms</taxon>
        <taxon>Kipferlia</taxon>
    </lineage>
</organism>
<feature type="region of interest" description="Disordered" evidence="1">
    <location>
        <begin position="558"/>
        <end position="636"/>
    </location>
</feature>
<proteinExistence type="predicted"/>
<feature type="compositionally biased region" description="Low complexity" evidence="1">
    <location>
        <begin position="46"/>
        <end position="65"/>
    </location>
</feature>
<name>A0A9K3CXS8_9EUKA</name>
<dbReference type="EMBL" id="BDIP01001470">
    <property type="protein sequence ID" value="GIQ84472.1"/>
    <property type="molecule type" value="Genomic_DNA"/>
</dbReference>
<feature type="region of interest" description="Disordered" evidence="1">
    <location>
        <begin position="1"/>
        <end position="105"/>
    </location>
</feature>
<feature type="compositionally biased region" description="Basic and acidic residues" evidence="1">
    <location>
        <begin position="682"/>
        <end position="711"/>
    </location>
</feature>
<dbReference type="AlphaFoldDB" id="A0A9K3CXS8"/>
<accession>A0A9K3CXS8</accession>
<keyword evidence="3" id="KW-1185">Reference proteome</keyword>
<evidence type="ECO:0000313" key="2">
    <source>
        <dbReference type="EMBL" id="GIQ84472.1"/>
    </source>
</evidence>
<protein>
    <submittedName>
        <fullName evidence="2">Uncharacterized protein</fullName>
    </submittedName>
</protein>
<feature type="region of interest" description="Disordered" evidence="1">
    <location>
        <begin position="681"/>
        <end position="822"/>
    </location>
</feature>
<feature type="region of interest" description="Disordered" evidence="1">
    <location>
        <begin position="132"/>
        <end position="536"/>
    </location>
</feature>
<evidence type="ECO:0000313" key="3">
    <source>
        <dbReference type="Proteomes" id="UP000265618"/>
    </source>
</evidence>
<dbReference type="Proteomes" id="UP000265618">
    <property type="component" value="Unassembled WGS sequence"/>
</dbReference>
<feature type="compositionally biased region" description="Pro residues" evidence="1">
    <location>
        <begin position="397"/>
        <end position="408"/>
    </location>
</feature>
<feature type="compositionally biased region" description="Polar residues" evidence="1">
    <location>
        <begin position="291"/>
        <end position="300"/>
    </location>
</feature>
<feature type="compositionally biased region" description="Acidic residues" evidence="1">
    <location>
        <begin position="132"/>
        <end position="144"/>
    </location>
</feature>
<feature type="compositionally biased region" description="Basic and acidic residues" evidence="1">
    <location>
        <begin position="755"/>
        <end position="774"/>
    </location>
</feature>
<feature type="compositionally biased region" description="Basic and acidic residues" evidence="1">
    <location>
        <begin position="78"/>
        <end position="87"/>
    </location>
</feature>
<feature type="compositionally biased region" description="Polar residues" evidence="1">
    <location>
        <begin position="714"/>
        <end position="730"/>
    </location>
</feature>
<evidence type="ECO:0000256" key="1">
    <source>
        <dbReference type="SAM" id="MobiDB-lite"/>
    </source>
</evidence>
<feature type="compositionally biased region" description="Basic residues" evidence="1">
    <location>
        <begin position="905"/>
        <end position="917"/>
    </location>
</feature>
<feature type="compositionally biased region" description="Polar residues" evidence="1">
    <location>
        <begin position="23"/>
        <end position="37"/>
    </location>
</feature>
<feature type="compositionally biased region" description="Acidic residues" evidence="1">
    <location>
        <begin position="184"/>
        <end position="204"/>
    </location>
</feature>
<feature type="compositionally biased region" description="Low complexity" evidence="1">
    <location>
        <begin position="805"/>
        <end position="819"/>
    </location>
</feature>
<feature type="compositionally biased region" description="Basic and acidic residues" evidence="1">
    <location>
        <begin position="471"/>
        <end position="483"/>
    </location>
</feature>
<gene>
    <name evidence="2" type="ORF">KIPB_005967</name>
</gene>
<feature type="compositionally biased region" description="Basic residues" evidence="1">
    <location>
        <begin position="793"/>
        <end position="804"/>
    </location>
</feature>
<comment type="caution">
    <text evidence="2">The sequence shown here is derived from an EMBL/GenBank/DDBJ whole genome shotgun (WGS) entry which is preliminary data.</text>
</comment>
<feature type="region of interest" description="Disordered" evidence="1">
    <location>
        <begin position="892"/>
        <end position="917"/>
    </location>
</feature>
<reference evidence="2 3" key="1">
    <citation type="journal article" date="2018" name="PLoS ONE">
        <title>The draft genome of Kipferlia bialata reveals reductive genome evolution in fornicate parasites.</title>
        <authorList>
            <person name="Tanifuji G."/>
            <person name="Takabayashi S."/>
            <person name="Kume K."/>
            <person name="Takagi M."/>
            <person name="Nakayama T."/>
            <person name="Kamikawa R."/>
            <person name="Inagaki Y."/>
            <person name="Hashimoto T."/>
        </authorList>
    </citation>
    <scope>NUCLEOTIDE SEQUENCE [LARGE SCALE GENOMIC DNA]</scope>
    <source>
        <strain evidence="2">NY0173</strain>
    </source>
</reference>
<sequence length="917" mass="98382">MSTTGRESGIGSLLDEAGGHLEQSGTHVASGRVTTLLDNAEGSLESVGSIRRMSSSSPSTGYGTRPNTMPGGTRRMRKEQQEREERVGTLMDDPSDVSSLDASEFEDSIVDSVPESHAVPIRVVDDTVVEDLASESDLSDDSDQGYDAVGVSVLSDGGQGVLSDAEGEGPGAESIVADGPSVAEDVDDDGEMHDSEGLEEDSVELSDSGIESDRARPVVDEAMEVSDAESPVHAYHNQTEIGGRISPEHESQRVTEIGGRISPDTLSDAEASHPDAALSPSPTTPARVVASTPSKTTRQPAPSHEPHPPSEGMGEAHQGRPMHRHPSHVAFSPVTSVHTEDTASAGLGEPLSPIEPVSLTRDKAGTGAGTEGMGGRGDRHTHRPEHVNIPAAAAASPPSPLPPTPHGPEPLEGEDSISPVLVEARPVTSGGSRGQLGRRRHSRSSGGIQHVNIPMTQTRDALPPSSPLADLRMEARQREREGEGESVGEGDGYYESPSVLPPREYHSPSSAKGTPRRRLDQSATEPGSGVPVPPLSLSIGAREMRIHNRGIFAASTQSARLDGSQGYGACTDRVSHTARHQREREGPPSVAGSRSARQRERGSSRHRSRREGRVPRPAPAQWDGHTGKSSVRPYDPLADTHCSHVLGDRTVETAMRSGAISDEALYVLNLRRVWAGMPAVTARDETRSASHSVRERERGRERRASERRGAERSLTQSHSQGQRGRGSTRSLPHPPAARPPNTTKPRQLRLSRAAAHHERDYHERAKQRVREKTRVSPSPYALEPRLRMSLGSKQRHKRRGRKARSTGSSSSTLSHPAPSQTKLESVDIDTFSSAYHFPIPDKWALPASDESGQGGARVECVPDGSKTAIQRMSSHSLDVALARLSRDSMGGHVYTGTQLPSVTRQRNRRRQRAGAML</sequence>
<feature type="compositionally biased region" description="Gly residues" evidence="1">
    <location>
        <begin position="366"/>
        <end position="375"/>
    </location>
</feature>